<evidence type="ECO:0000256" key="1">
    <source>
        <dbReference type="SAM" id="MobiDB-lite"/>
    </source>
</evidence>
<keyword evidence="3" id="KW-1185">Reference proteome</keyword>
<feature type="region of interest" description="Disordered" evidence="1">
    <location>
        <begin position="1"/>
        <end position="44"/>
    </location>
</feature>
<name>A0ABV6DES9_9BACL</name>
<sequence length="60" mass="6558">MNEENIRELEPKYTGNRRHLSEGEAEAIAHDPANSNSDDDLPAVTEDLPAVGLLGFNRAP</sequence>
<organism evidence="2 3">
    <name type="scientific">Paenibacillus chartarius</name>
    <dbReference type="NCBI Taxonomy" id="747481"/>
    <lineage>
        <taxon>Bacteria</taxon>
        <taxon>Bacillati</taxon>
        <taxon>Bacillota</taxon>
        <taxon>Bacilli</taxon>
        <taxon>Bacillales</taxon>
        <taxon>Paenibacillaceae</taxon>
        <taxon>Paenibacillus</taxon>
    </lineage>
</organism>
<feature type="compositionally biased region" description="Basic and acidic residues" evidence="1">
    <location>
        <begin position="1"/>
        <end position="11"/>
    </location>
</feature>
<proteinExistence type="predicted"/>
<dbReference type="Proteomes" id="UP001589776">
    <property type="component" value="Unassembled WGS sequence"/>
</dbReference>
<dbReference type="RefSeq" id="WP_377467956.1">
    <property type="nucleotide sequence ID" value="NZ_JBHLWN010000012.1"/>
</dbReference>
<protein>
    <submittedName>
        <fullName evidence="2">Uncharacterized protein</fullName>
    </submittedName>
</protein>
<reference evidence="2 3" key="1">
    <citation type="submission" date="2024-09" db="EMBL/GenBank/DDBJ databases">
        <authorList>
            <person name="Sun Q."/>
            <person name="Mori K."/>
        </authorList>
    </citation>
    <scope>NUCLEOTIDE SEQUENCE [LARGE SCALE GENOMIC DNA]</scope>
    <source>
        <strain evidence="2 3">CCM 7759</strain>
    </source>
</reference>
<comment type="caution">
    <text evidence="2">The sequence shown here is derived from an EMBL/GenBank/DDBJ whole genome shotgun (WGS) entry which is preliminary data.</text>
</comment>
<dbReference type="EMBL" id="JBHLWN010000012">
    <property type="protein sequence ID" value="MFC0211143.1"/>
    <property type="molecule type" value="Genomic_DNA"/>
</dbReference>
<evidence type="ECO:0000313" key="3">
    <source>
        <dbReference type="Proteomes" id="UP001589776"/>
    </source>
</evidence>
<accession>A0ABV6DES9</accession>
<evidence type="ECO:0000313" key="2">
    <source>
        <dbReference type="EMBL" id="MFC0211143.1"/>
    </source>
</evidence>
<gene>
    <name evidence="2" type="ORF">ACFFK0_01555</name>
</gene>